<keyword evidence="3" id="KW-1185">Reference proteome</keyword>
<accession>A0A1T5DPP4</accession>
<feature type="transmembrane region" description="Helical" evidence="1">
    <location>
        <begin position="6"/>
        <end position="23"/>
    </location>
</feature>
<evidence type="ECO:0000313" key="3">
    <source>
        <dbReference type="Proteomes" id="UP000191112"/>
    </source>
</evidence>
<dbReference type="AlphaFoldDB" id="A0A1T5DPP4"/>
<dbReference type="Proteomes" id="UP000191112">
    <property type="component" value="Unassembled WGS sequence"/>
</dbReference>
<feature type="transmembrane region" description="Helical" evidence="1">
    <location>
        <begin position="35"/>
        <end position="55"/>
    </location>
</feature>
<keyword evidence="1" id="KW-0812">Transmembrane</keyword>
<dbReference type="EMBL" id="FUYZ01000002">
    <property type="protein sequence ID" value="SKB73612.1"/>
    <property type="molecule type" value="Genomic_DNA"/>
</dbReference>
<reference evidence="3" key="1">
    <citation type="submission" date="2017-02" db="EMBL/GenBank/DDBJ databases">
        <authorList>
            <person name="Varghese N."/>
            <person name="Submissions S."/>
        </authorList>
    </citation>
    <scope>NUCLEOTIDE SEQUENCE [LARGE SCALE GENOMIC DNA]</scope>
    <source>
        <strain evidence="3">DSM 22323</strain>
    </source>
</reference>
<organism evidence="2 3">
    <name type="scientific">Soonwooa buanensis</name>
    <dbReference type="NCBI Taxonomy" id="619805"/>
    <lineage>
        <taxon>Bacteria</taxon>
        <taxon>Pseudomonadati</taxon>
        <taxon>Bacteroidota</taxon>
        <taxon>Flavobacteriia</taxon>
        <taxon>Flavobacteriales</taxon>
        <taxon>Weeksellaceae</taxon>
        <taxon>Chryseobacterium group</taxon>
        <taxon>Soonwooa</taxon>
    </lineage>
</organism>
<dbReference type="RefSeq" id="WP_079666180.1">
    <property type="nucleotide sequence ID" value="NZ_FUYZ01000002.1"/>
</dbReference>
<evidence type="ECO:0000256" key="1">
    <source>
        <dbReference type="SAM" id="Phobius"/>
    </source>
</evidence>
<dbReference type="STRING" id="619805.SAMN05660477_00907"/>
<dbReference type="OrthoDB" id="1271898at2"/>
<keyword evidence="1" id="KW-1133">Transmembrane helix</keyword>
<keyword evidence="1" id="KW-0472">Membrane</keyword>
<feature type="transmembrane region" description="Helical" evidence="1">
    <location>
        <begin position="67"/>
        <end position="88"/>
    </location>
</feature>
<sequence length="94" mass="10593">MKDNPFITIFLLICIEIGALYYLDYIDSSFLKKDGAFVLIVLTIPVISIGLSATLDNHRYQKSFKRFSIFLIIVAVIAFAVISYLGALGRAYQH</sequence>
<name>A0A1T5DPP4_9FLAO</name>
<gene>
    <name evidence="2" type="ORF">SAMN05660477_00907</name>
</gene>
<protein>
    <submittedName>
        <fullName evidence="2">Uncharacterized protein</fullName>
    </submittedName>
</protein>
<proteinExistence type="predicted"/>
<evidence type="ECO:0000313" key="2">
    <source>
        <dbReference type="EMBL" id="SKB73612.1"/>
    </source>
</evidence>